<dbReference type="KEGG" id="cat:CA2559_05050"/>
<dbReference type="Proteomes" id="UP000002297">
    <property type="component" value="Chromosome"/>
</dbReference>
<dbReference type="GeneID" id="89452802"/>
<name>A3U782_CROAH</name>
<dbReference type="EMBL" id="CP002046">
    <property type="protein sequence ID" value="EAP88099.1"/>
    <property type="molecule type" value="Genomic_DNA"/>
</dbReference>
<feature type="domain" description="SusE outer membrane protein" evidence="2">
    <location>
        <begin position="22"/>
        <end position="120"/>
    </location>
</feature>
<feature type="signal peptide" evidence="1">
    <location>
        <begin position="1"/>
        <end position="21"/>
    </location>
</feature>
<evidence type="ECO:0000313" key="3">
    <source>
        <dbReference type="EMBL" id="EAP88099.1"/>
    </source>
</evidence>
<evidence type="ECO:0000256" key="1">
    <source>
        <dbReference type="SAM" id="SignalP"/>
    </source>
</evidence>
<dbReference type="HOGENOM" id="CLU_559872_0_0_10"/>
<dbReference type="AlphaFoldDB" id="A3U782"/>
<protein>
    <recommendedName>
        <fullName evidence="2">SusE outer membrane protein domain-containing protein</fullName>
    </recommendedName>
</protein>
<feature type="domain" description="SusE outer membrane protein" evidence="2">
    <location>
        <begin position="134"/>
        <end position="242"/>
    </location>
</feature>
<evidence type="ECO:0000259" key="2">
    <source>
        <dbReference type="Pfam" id="PF14292"/>
    </source>
</evidence>
<proteinExistence type="predicted"/>
<keyword evidence="1" id="KW-0732">Signal</keyword>
<sequence>MKFIYKLSFLAAFFMLFTACEDDESLVVQDQESVFTANNGDVSNLSLNFSYPENPATTVTFTGDEEGPFTIVLSADPEFTSTVTLGTTQTSSFTVSVANLNTTLLEIGAEPFKEFTFYLRGESASGNTEALIYTATTYVEADPELNAPVEGSSIVLDNSTLEDTAATIAFEDFDTEGATVSVNYTLQATLGGTEFTAPQEITANSNDDNFTTSFALTHQSLNTIANLSGIEAGETGDLDFRLLATITTETGVLERTSNLQTVSVTTYVPLNGPRLAVPGPHQDGGDPSFGQWNPDENENVAFVPYLEASATGETDYEGFVYLTTEYKFVTPDADGNFAWGNVDYGDASGSLAYTQQLTADGEGNCATPDGEGYYLVNANTTDLTYSAQKTDWGIIGFATTGDDSGWSQDMDLTFDRASRTWSITLDLSVGEFKFRANDDWGTNFGLASDGTLEFNSSTNMSVSEAGTYEVILDLSNPRNYQFSLNLL</sequence>
<dbReference type="OrthoDB" id="975117at2"/>
<dbReference type="eggNOG" id="ENOG502Z9ND">
    <property type="taxonomic scope" value="Bacteria"/>
</dbReference>
<feature type="chain" id="PRO_5002659884" description="SusE outer membrane protein domain-containing protein" evidence="1">
    <location>
        <begin position="22"/>
        <end position="487"/>
    </location>
</feature>
<evidence type="ECO:0000313" key="4">
    <source>
        <dbReference type="Proteomes" id="UP000002297"/>
    </source>
</evidence>
<dbReference type="InterPro" id="IPR025970">
    <property type="entry name" value="SusE"/>
</dbReference>
<dbReference type="RefSeq" id="WP_013186775.1">
    <property type="nucleotide sequence ID" value="NC_014230.1"/>
</dbReference>
<accession>A3U782</accession>
<reference evidence="3 4" key="1">
    <citation type="journal article" date="2010" name="J. Bacteriol.">
        <title>The complete genome sequence of Croceibacter atlanticus HTCC2559T.</title>
        <authorList>
            <person name="Oh H.M."/>
            <person name="Kang I."/>
            <person name="Ferriera S."/>
            <person name="Giovannoni S.J."/>
            <person name="Cho J.C."/>
        </authorList>
    </citation>
    <scope>NUCLEOTIDE SEQUENCE [LARGE SCALE GENOMIC DNA]</scope>
    <source>
        <strain evidence="4">ATCC BAA-628 / HTCC2559 / KCTC 12090</strain>
    </source>
</reference>
<dbReference type="Gene3D" id="2.60.40.3620">
    <property type="match status" value="1"/>
</dbReference>
<dbReference type="Pfam" id="PF14292">
    <property type="entry name" value="SusE"/>
    <property type="match status" value="2"/>
</dbReference>
<keyword evidence="4" id="KW-1185">Reference proteome</keyword>
<organism evidence="3 4">
    <name type="scientific">Croceibacter atlanticus (strain ATCC BAA-628 / JCM 21780 / CIP 108009 / IAM 15332 / KCTC 12090 / HTCC2559)</name>
    <dbReference type="NCBI Taxonomy" id="216432"/>
    <lineage>
        <taxon>Bacteria</taxon>
        <taxon>Pseudomonadati</taxon>
        <taxon>Bacteroidota</taxon>
        <taxon>Flavobacteriia</taxon>
        <taxon>Flavobacteriales</taxon>
        <taxon>Flavobacteriaceae</taxon>
        <taxon>Croceibacter</taxon>
    </lineage>
</organism>
<dbReference type="STRING" id="216432.CA2559_05050"/>
<dbReference type="PROSITE" id="PS51257">
    <property type="entry name" value="PROKAR_LIPOPROTEIN"/>
    <property type="match status" value="1"/>
</dbReference>
<gene>
    <name evidence="3" type="ordered locus">CA2559_05050</name>
</gene>